<dbReference type="SUPFAM" id="SSF49785">
    <property type="entry name" value="Galactose-binding domain-like"/>
    <property type="match status" value="1"/>
</dbReference>
<sequence length="412" mass="42402">MRFTTAITGGLVVGLAAASSGHRLQQRDAEECVDDALYECFTRSLVQASAYCTASIVSAVTTTDILTFTPTLTVTEEVTETTTTTARGAKFVRRRKRSACGGPPLNCLRNLGSFQSSQLSSACSCIGATAATSTELATVTATDAGTAVVTQITTVTATVGSSFSPQPEPESSTEIVESTSTVEPEPESSTETVPSSTSEPEVSTTETVEASSTEAIPSSTVAPEPSTTESSTETVTPTPTETPEPSSTAAESSTSTSSVVAPPAPIVTNGDFETGTIAGWETSTLAGGSVSAIPYGGNNNHVMALFTSYFQYNAAALAIASQSIACEAGKQYRITYMVSVVSSYTNGNPWSVVLGGVTIASGAGSSMAFTQLSRTHTCGNSPSANQIQFKIASNNNRQARLLVDNVVATLLS</sequence>
<keyword evidence="4" id="KW-1185">Reference proteome</keyword>
<evidence type="ECO:0000313" key="4">
    <source>
        <dbReference type="Proteomes" id="UP001302126"/>
    </source>
</evidence>
<name>A0AAN7AFI8_9PEZI</name>
<feature type="region of interest" description="Disordered" evidence="1">
    <location>
        <begin position="159"/>
        <end position="266"/>
    </location>
</feature>
<reference evidence="3" key="1">
    <citation type="journal article" date="2023" name="Mol. Phylogenet. Evol.">
        <title>Genome-scale phylogeny and comparative genomics of the fungal order Sordariales.</title>
        <authorList>
            <person name="Hensen N."/>
            <person name="Bonometti L."/>
            <person name="Westerberg I."/>
            <person name="Brannstrom I.O."/>
            <person name="Guillou S."/>
            <person name="Cros-Aarteil S."/>
            <person name="Calhoun S."/>
            <person name="Haridas S."/>
            <person name="Kuo A."/>
            <person name="Mondo S."/>
            <person name="Pangilinan J."/>
            <person name="Riley R."/>
            <person name="LaButti K."/>
            <person name="Andreopoulos B."/>
            <person name="Lipzen A."/>
            <person name="Chen C."/>
            <person name="Yan M."/>
            <person name="Daum C."/>
            <person name="Ng V."/>
            <person name="Clum A."/>
            <person name="Steindorff A."/>
            <person name="Ohm R.A."/>
            <person name="Martin F."/>
            <person name="Silar P."/>
            <person name="Natvig D.O."/>
            <person name="Lalanne C."/>
            <person name="Gautier V."/>
            <person name="Ament-Velasquez S.L."/>
            <person name="Kruys A."/>
            <person name="Hutchinson M.I."/>
            <person name="Powell A.J."/>
            <person name="Barry K."/>
            <person name="Miller A.N."/>
            <person name="Grigoriev I.V."/>
            <person name="Debuchy R."/>
            <person name="Gladieux P."/>
            <person name="Hiltunen Thoren M."/>
            <person name="Johannesson H."/>
        </authorList>
    </citation>
    <scope>NUCLEOTIDE SEQUENCE</scope>
    <source>
        <strain evidence="3">PSN309</strain>
    </source>
</reference>
<gene>
    <name evidence="3" type="ORF">QBC35DRAFT_464426</name>
</gene>
<accession>A0AAN7AFI8</accession>
<dbReference type="Gene3D" id="2.60.120.260">
    <property type="entry name" value="Galactose-binding domain-like"/>
    <property type="match status" value="1"/>
</dbReference>
<evidence type="ECO:0000256" key="2">
    <source>
        <dbReference type="SAM" id="SignalP"/>
    </source>
</evidence>
<organism evidence="3 4">
    <name type="scientific">Podospora australis</name>
    <dbReference type="NCBI Taxonomy" id="1536484"/>
    <lineage>
        <taxon>Eukaryota</taxon>
        <taxon>Fungi</taxon>
        <taxon>Dikarya</taxon>
        <taxon>Ascomycota</taxon>
        <taxon>Pezizomycotina</taxon>
        <taxon>Sordariomycetes</taxon>
        <taxon>Sordariomycetidae</taxon>
        <taxon>Sordariales</taxon>
        <taxon>Podosporaceae</taxon>
        <taxon>Podospora</taxon>
    </lineage>
</organism>
<evidence type="ECO:0000313" key="3">
    <source>
        <dbReference type="EMBL" id="KAK4186726.1"/>
    </source>
</evidence>
<evidence type="ECO:0000256" key="1">
    <source>
        <dbReference type="SAM" id="MobiDB-lite"/>
    </source>
</evidence>
<dbReference type="Proteomes" id="UP001302126">
    <property type="component" value="Unassembled WGS sequence"/>
</dbReference>
<dbReference type="EMBL" id="MU864416">
    <property type="protein sequence ID" value="KAK4186726.1"/>
    <property type="molecule type" value="Genomic_DNA"/>
</dbReference>
<comment type="caution">
    <text evidence="3">The sequence shown here is derived from an EMBL/GenBank/DDBJ whole genome shotgun (WGS) entry which is preliminary data.</text>
</comment>
<feature type="signal peptide" evidence="2">
    <location>
        <begin position="1"/>
        <end position="18"/>
    </location>
</feature>
<reference evidence="3" key="2">
    <citation type="submission" date="2023-05" db="EMBL/GenBank/DDBJ databases">
        <authorList>
            <consortium name="Lawrence Berkeley National Laboratory"/>
            <person name="Steindorff A."/>
            <person name="Hensen N."/>
            <person name="Bonometti L."/>
            <person name="Westerberg I."/>
            <person name="Brannstrom I.O."/>
            <person name="Guillou S."/>
            <person name="Cros-Aarteil S."/>
            <person name="Calhoun S."/>
            <person name="Haridas S."/>
            <person name="Kuo A."/>
            <person name="Mondo S."/>
            <person name="Pangilinan J."/>
            <person name="Riley R."/>
            <person name="Labutti K."/>
            <person name="Andreopoulos B."/>
            <person name="Lipzen A."/>
            <person name="Chen C."/>
            <person name="Yanf M."/>
            <person name="Daum C."/>
            <person name="Ng V."/>
            <person name="Clum A."/>
            <person name="Ohm R."/>
            <person name="Martin F."/>
            <person name="Silar P."/>
            <person name="Natvig D."/>
            <person name="Lalanne C."/>
            <person name="Gautier V."/>
            <person name="Ament-Velasquez S.L."/>
            <person name="Kruys A."/>
            <person name="Hutchinson M.I."/>
            <person name="Powell A.J."/>
            <person name="Barry K."/>
            <person name="Miller A.N."/>
            <person name="Grigoriev I.V."/>
            <person name="Debuchy R."/>
            <person name="Gladieux P."/>
            <person name="Thoren M.H."/>
            <person name="Johannesson H."/>
        </authorList>
    </citation>
    <scope>NUCLEOTIDE SEQUENCE</scope>
    <source>
        <strain evidence="3">PSN309</strain>
    </source>
</reference>
<dbReference type="AlphaFoldDB" id="A0AAN7AFI8"/>
<dbReference type="InterPro" id="IPR008979">
    <property type="entry name" value="Galactose-bd-like_sf"/>
</dbReference>
<feature type="compositionally biased region" description="Low complexity" evidence="1">
    <location>
        <begin position="159"/>
        <end position="261"/>
    </location>
</feature>
<proteinExistence type="predicted"/>
<evidence type="ECO:0008006" key="5">
    <source>
        <dbReference type="Google" id="ProtNLM"/>
    </source>
</evidence>
<feature type="chain" id="PRO_5043017099" description="CBM-cenC domain-containing protein" evidence="2">
    <location>
        <begin position="19"/>
        <end position="412"/>
    </location>
</feature>
<keyword evidence="2" id="KW-0732">Signal</keyword>
<protein>
    <recommendedName>
        <fullName evidence="5">CBM-cenC domain-containing protein</fullName>
    </recommendedName>
</protein>